<name>A0A8H3FAA0_9LECA</name>
<reference evidence="7" key="1">
    <citation type="submission" date="2021-03" db="EMBL/GenBank/DDBJ databases">
        <authorList>
            <person name="Tagirdzhanova G."/>
        </authorList>
    </citation>
    <scope>NUCLEOTIDE SEQUENCE</scope>
</reference>
<dbReference type="AlphaFoldDB" id="A0A8H3FAA0"/>
<gene>
    <name evidence="7" type="primary">RFA2</name>
    <name evidence="7" type="ORF">HETSPECPRED_003132</name>
</gene>
<evidence type="ECO:0000259" key="6">
    <source>
        <dbReference type="Pfam" id="PF08784"/>
    </source>
</evidence>
<accession>A0A8H3FAA0</accession>
<dbReference type="Proteomes" id="UP000664521">
    <property type="component" value="Unassembled WGS sequence"/>
</dbReference>
<evidence type="ECO:0000256" key="5">
    <source>
        <dbReference type="SAM" id="MobiDB-lite"/>
    </source>
</evidence>
<evidence type="ECO:0000256" key="4">
    <source>
        <dbReference type="ARBA" id="ARBA00023242"/>
    </source>
</evidence>
<proteinExistence type="inferred from homology"/>
<dbReference type="GO" id="GO:0005662">
    <property type="term" value="C:DNA replication factor A complex"/>
    <property type="evidence" value="ECO:0007669"/>
    <property type="project" value="TreeGrafter"/>
</dbReference>
<comment type="caution">
    <text evidence="7">The sequence shown here is derived from an EMBL/GenBank/DDBJ whole genome shotgun (WGS) entry which is preliminary data.</text>
</comment>
<organism evidence="7 8">
    <name type="scientific">Heterodermia speciosa</name>
    <dbReference type="NCBI Taxonomy" id="116794"/>
    <lineage>
        <taxon>Eukaryota</taxon>
        <taxon>Fungi</taxon>
        <taxon>Dikarya</taxon>
        <taxon>Ascomycota</taxon>
        <taxon>Pezizomycotina</taxon>
        <taxon>Lecanoromycetes</taxon>
        <taxon>OSLEUM clade</taxon>
        <taxon>Lecanoromycetidae</taxon>
        <taxon>Caliciales</taxon>
        <taxon>Physciaceae</taxon>
        <taxon>Heterodermia</taxon>
    </lineage>
</organism>
<dbReference type="CDD" id="cd04478">
    <property type="entry name" value="RPA2_DBD_D"/>
    <property type="match status" value="1"/>
</dbReference>
<dbReference type="Gene3D" id="2.40.50.140">
    <property type="entry name" value="Nucleic acid-binding proteins"/>
    <property type="match status" value="1"/>
</dbReference>
<dbReference type="EMBL" id="CAJPDS010000019">
    <property type="protein sequence ID" value="CAF9917106.1"/>
    <property type="molecule type" value="Genomic_DNA"/>
</dbReference>
<feature type="domain" description="Replication protein A C-terminal" evidence="6">
    <location>
        <begin position="203"/>
        <end position="305"/>
    </location>
</feature>
<dbReference type="GO" id="GO:0006289">
    <property type="term" value="P:nucleotide-excision repair"/>
    <property type="evidence" value="ECO:0007669"/>
    <property type="project" value="TreeGrafter"/>
</dbReference>
<dbReference type="Pfam" id="PF08784">
    <property type="entry name" value="RPA_C"/>
    <property type="match status" value="1"/>
</dbReference>
<dbReference type="SUPFAM" id="SSF46785">
    <property type="entry name" value="Winged helix' DNA-binding domain"/>
    <property type="match status" value="1"/>
</dbReference>
<dbReference type="SUPFAM" id="SSF50249">
    <property type="entry name" value="Nucleic acid-binding proteins"/>
    <property type="match status" value="1"/>
</dbReference>
<dbReference type="GO" id="GO:0000724">
    <property type="term" value="P:double-strand break repair via homologous recombination"/>
    <property type="evidence" value="ECO:0007669"/>
    <property type="project" value="TreeGrafter"/>
</dbReference>
<dbReference type="GO" id="GO:0000781">
    <property type="term" value="C:chromosome, telomeric region"/>
    <property type="evidence" value="ECO:0007669"/>
    <property type="project" value="TreeGrafter"/>
</dbReference>
<comment type="subcellular location">
    <subcellularLocation>
        <location evidence="1">Nucleus</location>
    </subcellularLocation>
</comment>
<dbReference type="GO" id="GO:0035861">
    <property type="term" value="C:site of double-strand break"/>
    <property type="evidence" value="ECO:0007669"/>
    <property type="project" value="TreeGrafter"/>
</dbReference>
<dbReference type="OrthoDB" id="25571at2759"/>
<dbReference type="PANTHER" id="PTHR13989:SF16">
    <property type="entry name" value="REPLICATION PROTEIN A2"/>
    <property type="match status" value="1"/>
</dbReference>
<evidence type="ECO:0000313" key="8">
    <source>
        <dbReference type="Proteomes" id="UP000664521"/>
    </source>
</evidence>
<evidence type="ECO:0000256" key="3">
    <source>
        <dbReference type="ARBA" id="ARBA00023125"/>
    </source>
</evidence>
<keyword evidence="4" id="KW-0539">Nucleus</keyword>
<dbReference type="InterPro" id="IPR040260">
    <property type="entry name" value="RFA2-like"/>
</dbReference>
<dbReference type="InterPro" id="IPR036390">
    <property type="entry name" value="WH_DNA-bd_sf"/>
</dbReference>
<evidence type="ECO:0000313" key="7">
    <source>
        <dbReference type="EMBL" id="CAF9917106.1"/>
    </source>
</evidence>
<dbReference type="GO" id="GO:0006260">
    <property type="term" value="P:DNA replication"/>
    <property type="evidence" value="ECO:0007669"/>
    <property type="project" value="TreeGrafter"/>
</dbReference>
<comment type="similarity">
    <text evidence="2">Belongs to the replication factor A protein 2 family.</text>
</comment>
<dbReference type="InterPro" id="IPR036388">
    <property type="entry name" value="WH-like_DNA-bd_sf"/>
</dbReference>
<feature type="region of interest" description="Disordered" evidence="5">
    <location>
        <begin position="1"/>
        <end position="20"/>
    </location>
</feature>
<evidence type="ECO:0000256" key="2">
    <source>
        <dbReference type="ARBA" id="ARBA00007815"/>
    </source>
</evidence>
<keyword evidence="8" id="KW-1185">Reference proteome</keyword>
<dbReference type="InterPro" id="IPR014892">
    <property type="entry name" value="RPA_C"/>
</dbReference>
<dbReference type="InterPro" id="IPR012340">
    <property type="entry name" value="NA-bd_OB-fold"/>
</dbReference>
<dbReference type="PANTHER" id="PTHR13989">
    <property type="entry name" value="REPLICATION PROTEIN A-RELATED"/>
    <property type="match status" value="1"/>
</dbReference>
<evidence type="ECO:0000256" key="1">
    <source>
        <dbReference type="ARBA" id="ARBA00004123"/>
    </source>
</evidence>
<keyword evidence="3" id="KW-0238">DNA-binding</keyword>
<feature type="region of interest" description="Disordered" evidence="5">
    <location>
        <begin position="216"/>
        <end position="237"/>
    </location>
</feature>
<protein>
    <submittedName>
        <fullName evidence="7">Replication factor A protein 2</fullName>
    </submittedName>
</protein>
<sequence length="312" mass="34553">MVADTQRLPTERREAPAEGGSWADRRVAVRIVQREKYTDTYVLRGPRPEGGVYSSHVDESSYFTAQGTYGQDTLRPVTIKQVLDAQQPHPDAEFKIDDIEITQVTFVGQIRNISTQTTNITYKLDDGTGTIEVKQWIDADASTDMDPTGAGAPKGRLVENEWARVWGRLKAFNNRRHVGVHVIRAIENKMDIIYHLLEATYVHLYFTRGGPEQFTNPAGAVGPNGEANGQQDSTGGEMGVNGRMMPPVSASAKKVYGILKTSPQSNEGLHIQHVAATLNMPVQEVIKAGDELLNHSLIFTTVDDYTWAVLEF</sequence>
<dbReference type="Gene3D" id="1.10.10.10">
    <property type="entry name" value="Winged helix-like DNA-binding domain superfamily/Winged helix DNA-binding domain"/>
    <property type="match status" value="1"/>
</dbReference>
<dbReference type="GO" id="GO:0003697">
    <property type="term" value="F:single-stranded DNA binding"/>
    <property type="evidence" value="ECO:0007669"/>
    <property type="project" value="TreeGrafter"/>
</dbReference>